<accession>A0A5C5GGG6</accession>
<comment type="caution">
    <text evidence="2">The sequence shown here is derived from an EMBL/GenBank/DDBJ whole genome shotgun (WGS) entry which is preliminary data.</text>
</comment>
<keyword evidence="3" id="KW-1185">Reference proteome</keyword>
<proteinExistence type="predicted"/>
<dbReference type="RefSeq" id="WP_140193793.1">
    <property type="nucleotide sequence ID" value="NZ_CP065915.1"/>
</dbReference>
<reference evidence="2 3" key="1">
    <citation type="submission" date="2019-06" db="EMBL/GenBank/DDBJ databases">
        <title>Genome of new Rhodobacteraceae sp. SM1903.</title>
        <authorList>
            <person name="Ren X."/>
        </authorList>
    </citation>
    <scope>NUCLEOTIDE SEQUENCE [LARGE SCALE GENOMIC DNA]</scope>
    <source>
        <strain evidence="2 3">SM1903</strain>
    </source>
</reference>
<dbReference type="Proteomes" id="UP000314011">
    <property type="component" value="Unassembled WGS sequence"/>
</dbReference>
<sequence length="379" mass="40698">MLLLVCGQGAVAQDLNVTLESNAIVRPERASALNMFDGKFVNEAFVDRLTDRPVLHWELVENGDAPLLAITIQRPRRIETVVLTEPLPNAGHRVQEGGQQRAGMFGGYPILFRAETETSISLDPDTWDFFGEPDSPYMVSTTEVQVRRVPRIHGQGQGLWVPAFSVTEQASMPTGSAPWRVAVEINAPDGQTLGGSSMTTQASSSSDSTADACAEFGEARAEYARQQLEEMRDGALNDFNMSVGSSIIAAYVGARFGPQGAGAASSAVATGVENSSSYGLEATFRALQSWQHAQMVTAEQMINEAICRAAAGIDPSIAAALIEIMPQAGGGPAPGAQLTAVCLEWSEDYETFEEVGEGEYELVLHSGKCVRFTFLWLET</sequence>
<organism evidence="2 3">
    <name type="scientific">Pelagovum pacificum</name>
    <dbReference type="NCBI Taxonomy" id="2588711"/>
    <lineage>
        <taxon>Bacteria</taxon>
        <taxon>Pseudomonadati</taxon>
        <taxon>Pseudomonadota</taxon>
        <taxon>Alphaproteobacteria</taxon>
        <taxon>Rhodobacterales</taxon>
        <taxon>Paracoccaceae</taxon>
        <taxon>Pelagovum</taxon>
    </lineage>
</organism>
<evidence type="ECO:0000313" key="2">
    <source>
        <dbReference type="EMBL" id="TNY33109.1"/>
    </source>
</evidence>
<dbReference type="EMBL" id="VFFF01000001">
    <property type="protein sequence ID" value="TNY33109.1"/>
    <property type="molecule type" value="Genomic_DNA"/>
</dbReference>
<feature type="compositionally biased region" description="Low complexity" evidence="1">
    <location>
        <begin position="196"/>
        <end position="211"/>
    </location>
</feature>
<protein>
    <submittedName>
        <fullName evidence="2">Uncharacterized protein</fullName>
    </submittedName>
</protein>
<evidence type="ECO:0000256" key="1">
    <source>
        <dbReference type="SAM" id="MobiDB-lite"/>
    </source>
</evidence>
<name>A0A5C5GGG6_9RHOB</name>
<evidence type="ECO:0000313" key="3">
    <source>
        <dbReference type="Proteomes" id="UP000314011"/>
    </source>
</evidence>
<dbReference type="OrthoDB" id="9772590at2"/>
<feature type="region of interest" description="Disordered" evidence="1">
    <location>
        <begin position="190"/>
        <end position="211"/>
    </location>
</feature>
<dbReference type="AlphaFoldDB" id="A0A5C5GGG6"/>
<gene>
    <name evidence="2" type="ORF">FHY64_07470</name>
</gene>